<keyword evidence="2" id="KW-0690">Ribosome biogenesis</keyword>
<dbReference type="InterPro" id="IPR012337">
    <property type="entry name" value="RNaseH-like_sf"/>
</dbReference>
<dbReference type="EMBL" id="SNRY01004080">
    <property type="protein sequence ID" value="KAA6318796.1"/>
    <property type="molecule type" value="Genomic_DNA"/>
</dbReference>
<dbReference type="GO" id="GO:0005829">
    <property type="term" value="C:cytosol"/>
    <property type="evidence" value="ECO:0007669"/>
    <property type="project" value="TreeGrafter"/>
</dbReference>
<dbReference type="SMART" id="SM00732">
    <property type="entry name" value="YqgFc"/>
    <property type="match status" value="1"/>
</dbReference>
<dbReference type="GO" id="GO:0004518">
    <property type="term" value="F:nuclease activity"/>
    <property type="evidence" value="ECO:0007669"/>
    <property type="project" value="UniProtKB-KW"/>
</dbReference>
<dbReference type="PANTHER" id="PTHR33317:SF4">
    <property type="entry name" value="POLYNUCLEOTIDYL TRANSFERASE, RIBONUCLEASE H-LIKE SUPERFAMILY PROTEIN"/>
    <property type="match status" value="1"/>
</dbReference>
<dbReference type="Gene3D" id="3.30.420.140">
    <property type="entry name" value="YqgF/RNase H-like domain"/>
    <property type="match status" value="1"/>
</dbReference>
<protein>
    <submittedName>
        <fullName evidence="6">Putative pre-16S rRNA nuclease</fullName>
        <ecNumber evidence="6">3.1.-.-</ecNumber>
    </submittedName>
</protein>
<keyword evidence="3" id="KW-0540">Nuclease</keyword>
<feature type="domain" description="YqgF/RNase H-like" evidence="5">
    <location>
        <begin position="2"/>
        <end position="100"/>
    </location>
</feature>
<evidence type="ECO:0000313" key="6">
    <source>
        <dbReference type="EMBL" id="KAA6318796.1"/>
    </source>
</evidence>
<name>A0A5J4Q9R7_9ZZZZ</name>
<evidence type="ECO:0000256" key="3">
    <source>
        <dbReference type="ARBA" id="ARBA00022722"/>
    </source>
</evidence>
<dbReference type="EC" id="3.1.-.-" evidence="6"/>
<evidence type="ECO:0000259" key="5">
    <source>
        <dbReference type="SMART" id="SM00732"/>
    </source>
</evidence>
<evidence type="ECO:0000256" key="1">
    <source>
        <dbReference type="ARBA" id="ARBA00022490"/>
    </source>
</evidence>
<organism evidence="6">
    <name type="scientific">termite gut metagenome</name>
    <dbReference type="NCBI Taxonomy" id="433724"/>
    <lineage>
        <taxon>unclassified sequences</taxon>
        <taxon>metagenomes</taxon>
        <taxon>organismal metagenomes</taxon>
    </lineage>
</organism>
<dbReference type="InterPro" id="IPR037027">
    <property type="entry name" value="YqgF/RNaseH-like_dom_sf"/>
</dbReference>
<keyword evidence="4 6" id="KW-0378">Hydrolase</keyword>
<dbReference type="GO" id="GO:0000967">
    <property type="term" value="P:rRNA 5'-end processing"/>
    <property type="evidence" value="ECO:0007669"/>
    <property type="project" value="TreeGrafter"/>
</dbReference>
<reference evidence="6" key="1">
    <citation type="submission" date="2019-03" db="EMBL/GenBank/DDBJ databases">
        <title>Single cell metagenomics reveals metabolic interactions within the superorganism composed of flagellate Streblomastix strix and complex community of Bacteroidetes bacteria on its surface.</title>
        <authorList>
            <person name="Treitli S.C."/>
            <person name="Kolisko M."/>
            <person name="Husnik F."/>
            <person name="Keeling P."/>
            <person name="Hampl V."/>
        </authorList>
    </citation>
    <scope>NUCLEOTIDE SEQUENCE</scope>
    <source>
        <strain evidence="6">STM</strain>
    </source>
</reference>
<dbReference type="SUPFAM" id="SSF53098">
    <property type="entry name" value="Ribonuclease H-like"/>
    <property type="match status" value="1"/>
</dbReference>
<gene>
    <name evidence="6" type="ORF">EZS27_031236</name>
</gene>
<dbReference type="NCBIfam" id="TIGR00250">
    <property type="entry name" value="RNAse_H_YqgF"/>
    <property type="match status" value="1"/>
</dbReference>
<dbReference type="AlphaFoldDB" id="A0A5J4Q9R7"/>
<comment type="caution">
    <text evidence="6">The sequence shown here is derived from an EMBL/GenBank/DDBJ whole genome shotgun (WGS) entry which is preliminary data.</text>
</comment>
<evidence type="ECO:0000256" key="4">
    <source>
        <dbReference type="ARBA" id="ARBA00022801"/>
    </source>
</evidence>
<proteinExistence type="inferred from homology"/>
<evidence type="ECO:0000256" key="2">
    <source>
        <dbReference type="ARBA" id="ARBA00022517"/>
    </source>
</evidence>
<dbReference type="InterPro" id="IPR006641">
    <property type="entry name" value="YqgF/RNaseH-like_dom"/>
</dbReference>
<dbReference type="HAMAP" id="MF_00651">
    <property type="entry name" value="Nuclease_YqgF"/>
    <property type="match status" value="1"/>
</dbReference>
<accession>A0A5J4Q9R7</accession>
<sequence>MGRILAIDYGKKRTGIAVSDTMQMIANGLTTVSGGEVLGFVLDYVKTEPVECIVIGAPKQMNNEVSENMKHVDAFVRILRKYLPDMPVKFVDERFTSLLAQRTMRDAGLKKKDRQNKALVDEISATIILQTYLESGRLGF</sequence>
<dbReference type="PANTHER" id="PTHR33317">
    <property type="entry name" value="POLYNUCLEOTIDYL TRANSFERASE, RIBONUCLEASE H-LIKE SUPERFAMILY PROTEIN"/>
    <property type="match status" value="1"/>
</dbReference>
<dbReference type="InterPro" id="IPR005227">
    <property type="entry name" value="YqgF"/>
</dbReference>
<dbReference type="GO" id="GO:0016787">
    <property type="term" value="F:hydrolase activity"/>
    <property type="evidence" value="ECO:0007669"/>
    <property type="project" value="UniProtKB-KW"/>
</dbReference>
<dbReference type="CDD" id="cd16964">
    <property type="entry name" value="YqgF"/>
    <property type="match status" value="1"/>
</dbReference>
<dbReference type="Pfam" id="PF03652">
    <property type="entry name" value="RuvX"/>
    <property type="match status" value="1"/>
</dbReference>
<keyword evidence="1" id="KW-0963">Cytoplasm</keyword>